<feature type="transmembrane region" description="Helical" evidence="1">
    <location>
        <begin position="12"/>
        <end position="39"/>
    </location>
</feature>
<keyword evidence="1" id="KW-1133">Transmembrane helix</keyword>
<reference evidence="2 3" key="1">
    <citation type="submission" date="2021-03" db="EMBL/GenBank/DDBJ databases">
        <title>Genomic Encyclopedia of Type Strains, Phase IV (KMG-IV): sequencing the most valuable type-strain genomes for metagenomic binning, comparative biology and taxonomic classification.</title>
        <authorList>
            <person name="Goeker M."/>
        </authorList>
    </citation>
    <scope>NUCLEOTIDE SEQUENCE [LARGE SCALE GENOMIC DNA]</scope>
    <source>
        <strain evidence="2 3">DSM 26048</strain>
    </source>
</reference>
<keyword evidence="3" id="KW-1185">Reference proteome</keyword>
<name>A0ABS4ITM4_9BACL</name>
<comment type="caution">
    <text evidence="2">The sequence shown here is derived from an EMBL/GenBank/DDBJ whole genome shotgun (WGS) entry which is preliminary data.</text>
</comment>
<dbReference type="RefSeq" id="WP_209971611.1">
    <property type="nucleotide sequence ID" value="NZ_JAGGLB010000006.1"/>
</dbReference>
<dbReference type="EMBL" id="JAGGLB010000006">
    <property type="protein sequence ID" value="MBP1990868.1"/>
    <property type="molecule type" value="Genomic_DNA"/>
</dbReference>
<protein>
    <recommendedName>
        <fullName evidence="4">5-bromo-4-chloroindolyl phosphate hydrolysis protein</fullName>
    </recommendedName>
</protein>
<evidence type="ECO:0000256" key="1">
    <source>
        <dbReference type="SAM" id="Phobius"/>
    </source>
</evidence>
<accession>A0ABS4ITM4</accession>
<proteinExistence type="predicted"/>
<keyword evidence="1" id="KW-0472">Membrane</keyword>
<dbReference type="Proteomes" id="UP001519287">
    <property type="component" value="Unassembled WGS sequence"/>
</dbReference>
<gene>
    <name evidence="2" type="ORF">J2Z66_002474</name>
</gene>
<sequence length="219" mass="24714">MLKNRTVLGAVIGYGIAIATTWLIPEFISLLLPVLGIAVGATLDRRRKPNISERVFAEMQLPAIEPGQSEPTAASNERVLPPVEVNPLFHPALEYLEVLEDMIISEGQKNNLDNELVEKSLSVFTRLQRVIPLVSELNNDDVNHRLRRLVLKDLNSFISPFLRLSGEAKTQNRRMLLNGLKDIDSDISSIVTTIEHKDLVELQTRAELIHRRYSGSERF</sequence>
<evidence type="ECO:0008006" key="4">
    <source>
        <dbReference type="Google" id="ProtNLM"/>
    </source>
</evidence>
<keyword evidence="1" id="KW-0812">Transmembrane</keyword>
<organism evidence="2 3">
    <name type="scientific">Paenibacillus eucommiae</name>
    <dbReference type="NCBI Taxonomy" id="1355755"/>
    <lineage>
        <taxon>Bacteria</taxon>
        <taxon>Bacillati</taxon>
        <taxon>Bacillota</taxon>
        <taxon>Bacilli</taxon>
        <taxon>Bacillales</taxon>
        <taxon>Paenibacillaceae</taxon>
        <taxon>Paenibacillus</taxon>
    </lineage>
</organism>
<evidence type="ECO:0000313" key="2">
    <source>
        <dbReference type="EMBL" id="MBP1990868.1"/>
    </source>
</evidence>
<evidence type="ECO:0000313" key="3">
    <source>
        <dbReference type="Proteomes" id="UP001519287"/>
    </source>
</evidence>